<keyword evidence="13" id="KW-1185">Reference proteome</keyword>
<feature type="domain" description="ABC transporter" evidence="10">
    <location>
        <begin position="774"/>
        <end position="1016"/>
    </location>
</feature>
<dbReference type="AlphaFoldDB" id="A0A8J6LF23"/>
<dbReference type="Pfam" id="PF00664">
    <property type="entry name" value="ABC_membrane"/>
    <property type="match status" value="1"/>
</dbReference>
<dbReference type="PROSITE" id="PS50929">
    <property type="entry name" value="ABC_TM1F"/>
    <property type="match status" value="2"/>
</dbReference>
<dbReference type="Gene3D" id="1.20.1560.10">
    <property type="entry name" value="ABC transporter type 1, transmembrane domain"/>
    <property type="match status" value="1"/>
</dbReference>
<keyword evidence="6" id="KW-0067">ATP-binding</keyword>
<keyword evidence="7 9" id="KW-1133">Transmembrane helix</keyword>
<dbReference type="InterPro" id="IPR011527">
    <property type="entry name" value="ABC1_TM_dom"/>
</dbReference>
<feature type="domain" description="ABC transporter" evidence="10">
    <location>
        <begin position="287"/>
        <end position="512"/>
    </location>
</feature>
<protein>
    <submittedName>
        <fullName evidence="12">Uncharacterized protein</fullName>
    </submittedName>
</protein>
<dbReference type="CDD" id="cd18579">
    <property type="entry name" value="ABC_6TM_ABCC_D1"/>
    <property type="match status" value="1"/>
</dbReference>
<proteinExistence type="predicted"/>
<dbReference type="Gene3D" id="3.40.50.300">
    <property type="entry name" value="P-loop containing nucleotide triphosphate hydrolases"/>
    <property type="match status" value="2"/>
</dbReference>
<dbReference type="PROSITE" id="PS50893">
    <property type="entry name" value="ABC_TRANSPORTER_2"/>
    <property type="match status" value="2"/>
</dbReference>
<evidence type="ECO:0000259" key="11">
    <source>
        <dbReference type="PROSITE" id="PS50929"/>
    </source>
</evidence>
<dbReference type="InterPro" id="IPR050173">
    <property type="entry name" value="ABC_transporter_C-like"/>
</dbReference>
<dbReference type="GO" id="GO:0140359">
    <property type="term" value="F:ABC-type transporter activity"/>
    <property type="evidence" value="ECO:0007669"/>
    <property type="project" value="InterPro"/>
</dbReference>
<dbReference type="GO" id="GO:0005524">
    <property type="term" value="F:ATP binding"/>
    <property type="evidence" value="ECO:0007669"/>
    <property type="project" value="UniProtKB-KW"/>
</dbReference>
<feature type="transmembrane region" description="Helical" evidence="9">
    <location>
        <begin position="85"/>
        <end position="106"/>
    </location>
</feature>
<keyword evidence="8 9" id="KW-0472">Membrane</keyword>
<dbReference type="SUPFAM" id="SSF90123">
    <property type="entry name" value="ABC transporter transmembrane region"/>
    <property type="match status" value="2"/>
</dbReference>
<evidence type="ECO:0000256" key="4">
    <source>
        <dbReference type="ARBA" id="ARBA00022737"/>
    </source>
</evidence>
<dbReference type="PANTHER" id="PTHR24223:SF448">
    <property type="entry name" value="FI20146P1-RELATED"/>
    <property type="match status" value="1"/>
</dbReference>
<feature type="transmembrane region" description="Helical" evidence="9">
    <location>
        <begin position="549"/>
        <end position="574"/>
    </location>
</feature>
<evidence type="ECO:0000256" key="1">
    <source>
        <dbReference type="ARBA" id="ARBA00004141"/>
    </source>
</evidence>
<evidence type="ECO:0000256" key="2">
    <source>
        <dbReference type="ARBA" id="ARBA00022448"/>
    </source>
</evidence>
<evidence type="ECO:0000313" key="12">
    <source>
        <dbReference type="EMBL" id="KAH0820629.1"/>
    </source>
</evidence>
<keyword evidence="4" id="KW-0677">Repeat</keyword>
<dbReference type="FunFam" id="3.40.50.300:FF:000163">
    <property type="entry name" value="Multidrug resistance-associated protein member 4"/>
    <property type="match status" value="1"/>
</dbReference>
<keyword evidence="2" id="KW-0813">Transport</keyword>
<feature type="domain" description="ABC transmembrane type-1" evidence="11">
    <location>
        <begin position="98"/>
        <end position="295"/>
    </location>
</feature>
<dbReference type="GO" id="GO:0016887">
    <property type="term" value="F:ATP hydrolysis activity"/>
    <property type="evidence" value="ECO:0007669"/>
    <property type="project" value="InterPro"/>
</dbReference>
<organism evidence="12 13">
    <name type="scientific">Tenebrio molitor</name>
    <name type="common">Yellow mealworm beetle</name>
    <dbReference type="NCBI Taxonomy" id="7067"/>
    <lineage>
        <taxon>Eukaryota</taxon>
        <taxon>Metazoa</taxon>
        <taxon>Ecdysozoa</taxon>
        <taxon>Arthropoda</taxon>
        <taxon>Hexapoda</taxon>
        <taxon>Insecta</taxon>
        <taxon>Pterygota</taxon>
        <taxon>Neoptera</taxon>
        <taxon>Endopterygota</taxon>
        <taxon>Coleoptera</taxon>
        <taxon>Polyphaga</taxon>
        <taxon>Cucujiformia</taxon>
        <taxon>Tenebrionidae</taxon>
        <taxon>Tenebrio</taxon>
    </lineage>
</organism>
<accession>A0A8J6LF23</accession>
<dbReference type="CDD" id="cd03244">
    <property type="entry name" value="ABCC_MRP_domain2"/>
    <property type="match status" value="1"/>
</dbReference>
<keyword evidence="5" id="KW-0547">Nucleotide-binding</keyword>
<reference evidence="12" key="2">
    <citation type="submission" date="2021-08" db="EMBL/GenBank/DDBJ databases">
        <authorList>
            <person name="Eriksson T."/>
        </authorList>
    </citation>
    <scope>NUCLEOTIDE SEQUENCE</scope>
    <source>
        <strain evidence="12">Stoneville</strain>
        <tissue evidence="12">Whole head</tissue>
    </source>
</reference>
<evidence type="ECO:0000256" key="3">
    <source>
        <dbReference type="ARBA" id="ARBA00022692"/>
    </source>
</evidence>
<evidence type="ECO:0000313" key="13">
    <source>
        <dbReference type="Proteomes" id="UP000719412"/>
    </source>
</evidence>
<name>A0A8J6LF23_TENMO</name>
<dbReference type="CDD" id="cd03250">
    <property type="entry name" value="ABCC_MRP_domain1"/>
    <property type="match status" value="1"/>
</dbReference>
<sequence length="1022" mass="115926">MTSNRKIHPKNNANFLSHFLFCWQLRILWKKQKNKFTEDDVLVPVEEHESQNLGDKLETLWFEEENFCKEPSLTRALIKLFGLEFALYGLVYFPLDLVIALVPPIFLKQYLDYFLPNGPPTMKEAAFAGLFIVLSVFLRVLTFNFMLLQLSSFGMKMRIACCSLVYRKLLKLKTSTVQKITLGQIVNLLSNDAERFDKVFPFLHLTWISPVKIIVVGRYLVMTYGYYAIGGMVVPVLCILLNILVSKKISSTRQFVAVTSDSRIRLLSNIINGINAIKMFTWEKPFAALVDIARNVKWDASLPNYVLKDATFKAKSSELVAVIGTAGSGKSTLLQVILKEITVLRGDVVVKGSLSYTPQQPWIFTGSVRDNILFGEPMDKQKYQEVIRVRCLEHDLSLFPHGDNSLVGERGMLLSGGQKARISLARAVYREADIYLLDDPLSAVDVHVANQIFYGCIRDYLKDKCVILVTHQIQFLQDVDKVLLLEKGKISTCHKFDKLEMKKTDKKSFSNDVIIQQHDSPSETLEDDGSGTVNAYKSFCFSGGTPTTIALILLFFVLTQTLSSLFDYLLAIWINLKQKSEELDKCSTSSSVPFEHLGFCGFLQMRLQTITRHTLPKNSFRFDKLFQGSLLGTCSQSILQRYGNCRRVYSCDIVRRRSPIFTHVSASVQGLDVIRSFKAETRLRLEFDKLQNGHSSAWYFHKAFAYSQAFWTDLACSFYTFIIMFYLLFFKNGSSVGHVGLSVTQSIVIIGLVQYVMKCWGEFEYQMTSVERIVEYADVTPEEDNCTCIPHESWPKHGELAKKLEFYQQFQFFGIVGRTGAGKSSIISTLFRLYNFDGTIFIDGVDIKTVPLHTLRSKIAIIPQEPILFLGTLRQNLDPFDEYSDSQLWSALEDVDLKEVVSGLPSGLDSRVLEGGCNFSVGQRQLLCLVRAILKNAKIVALDEATASVDLATDETVQRTIRMKCQDSTVLTIAHRLNTVMDADKILVMESGKVVEFGSTETLLQNRDSRFYNYVFNSDKIK</sequence>
<keyword evidence="3 9" id="KW-0812">Transmembrane</keyword>
<evidence type="ECO:0000259" key="10">
    <source>
        <dbReference type="PROSITE" id="PS50893"/>
    </source>
</evidence>
<gene>
    <name evidence="12" type="ORF">GEV33_002162</name>
</gene>
<dbReference type="SUPFAM" id="SSF52540">
    <property type="entry name" value="P-loop containing nucleoside triphosphate hydrolases"/>
    <property type="match status" value="2"/>
</dbReference>
<dbReference type="InterPro" id="IPR003439">
    <property type="entry name" value="ABC_transporter-like_ATP-bd"/>
</dbReference>
<evidence type="ECO:0000256" key="9">
    <source>
        <dbReference type="SAM" id="Phobius"/>
    </source>
</evidence>
<dbReference type="SMART" id="SM00382">
    <property type="entry name" value="AAA"/>
    <property type="match status" value="2"/>
</dbReference>
<dbReference type="PROSITE" id="PS00211">
    <property type="entry name" value="ABC_TRANSPORTER_1"/>
    <property type="match status" value="2"/>
</dbReference>
<dbReference type="InterPro" id="IPR036640">
    <property type="entry name" value="ABC1_TM_sf"/>
</dbReference>
<feature type="transmembrane region" description="Helical" evidence="9">
    <location>
        <begin position="736"/>
        <end position="757"/>
    </location>
</feature>
<feature type="transmembrane region" description="Helical" evidence="9">
    <location>
        <begin position="126"/>
        <end position="148"/>
    </location>
</feature>
<feature type="domain" description="ABC transmembrane type-1" evidence="11">
    <location>
        <begin position="655"/>
        <end position="764"/>
    </location>
</feature>
<dbReference type="EMBL" id="JABDTM020011343">
    <property type="protein sequence ID" value="KAH0820629.1"/>
    <property type="molecule type" value="Genomic_DNA"/>
</dbReference>
<reference evidence="12" key="1">
    <citation type="journal article" date="2020" name="J Insects Food Feed">
        <title>The yellow mealworm (Tenebrio molitor) genome: a resource for the emerging insects as food and feed industry.</title>
        <authorList>
            <person name="Eriksson T."/>
            <person name="Andere A."/>
            <person name="Kelstrup H."/>
            <person name="Emery V."/>
            <person name="Picard C."/>
        </authorList>
    </citation>
    <scope>NUCLEOTIDE SEQUENCE</scope>
    <source>
        <strain evidence="12">Stoneville</strain>
        <tissue evidence="12">Whole head</tissue>
    </source>
</reference>
<dbReference type="PANTHER" id="PTHR24223">
    <property type="entry name" value="ATP-BINDING CASSETTE SUB-FAMILY C"/>
    <property type="match status" value="1"/>
</dbReference>
<dbReference type="InterPro" id="IPR044746">
    <property type="entry name" value="ABCC_6TM_D1"/>
</dbReference>
<evidence type="ECO:0000256" key="6">
    <source>
        <dbReference type="ARBA" id="ARBA00022840"/>
    </source>
</evidence>
<dbReference type="InterPro" id="IPR003593">
    <property type="entry name" value="AAA+_ATPase"/>
</dbReference>
<feature type="transmembrane region" description="Helical" evidence="9">
    <location>
        <begin position="709"/>
        <end position="729"/>
    </location>
</feature>
<feature type="transmembrane region" description="Helical" evidence="9">
    <location>
        <begin position="199"/>
        <end position="220"/>
    </location>
</feature>
<dbReference type="InterPro" id="IPR017871">
    <property type="entry name" value="ABC_transporter-like_CS"/>
</dbReference>
<dbReference type="FunFam" id="3.40.50.300:FF:000973">
    <property type="entry name" value="Multidrug resistance-associated protein 4"/>
    <property type="match status" value="1"/>
</dbReference>
<evidence type="ECO:0000256" key="5">
    <source>
        <dbReference type="ARBA" id="ARBA00022741"/>
    </source>
</evidence>
<evidence type="ECO:0000256" key="8">
    <source>
        <dbReference type="ARBA" id="ARBA00023136"/>
    </source>
</evidence>
<comment type="subcellular location">
    <subcellularLocation>
        <location evidence="1">Membrane</location>
        <topology evidence="1">Multi-pass membrane protein</topology>
    </subcellularLocation>
</comment>
<dbReference type="InterPro" id="IPR027417">
    <property type="entry name" value="P-loop_NTPase"/>
</dbReference>
<dbReference type="GO" id="GO:0016020">
    <property type="term" value="C:membrane"/>
    <property type="evidence" value="ECO:0007669"/>
    <property type="project" value="UniProtKB-SubCell"/>
</dbReference>
<comment type="caution">
    <text evidence="12">The sequence shown here is derived from an EMBL/GenBank/DDBJ whole genome shotgun (WGS) entry which is preliminary data.</text>
</comment>
<feature type="transmembrane region" description="Helical" evidence="9">
    <location>
        <begin position="226"/>
        <end position="245"/>
    </location>
</feature>
<dbReference type="Proteomes" id="UP000719412">
    <property type="component" value="Unassembled WGS sequence"/>
</dbReference>
<dbReference type="Pfam" id="PF00005">
    <property type="entry name" value="ABC_tran"/>
    <property type="match status" value="2"/>
</dbReference>
<evidence type="ECO:0000256" key="7">
    <source>
        <dbReference type="ARBA" id="ARBA00022989"/>
    </source>
</evidence>